<evidence type="ECO:0000313" key="3">
    <source>
        <dbReference type="Proteomes" id="UP000315295"/>
    </source>
</evidence>
<gene>
    <name evidence="2" type="ORF">C1H46_040901</name>
</gene>
<name>A0A540KH62_MALBA</name>
<evidence type="ECO:0000313" key="2">
    <source>
        <dbReference type="EMBL" id="TQD73553.1"/>
    </source>
</evidence>
<accession>A0A540KH62</accession>
<organism evidence="2 3">
    <name type="scientific">Malus baccata</name>
    <name type="common">Siberian crab apple</name>
    <name type="synonym">Pyrus baccata</name>
    <dbReference type="NCBI Taxonomy" id="106549"/>
    <lineage>
        <taxon>Eukaryota</taxon>
        <taxon>Viridiplantae</taxon>
        <taxon>Streptophyta</taxon>
        <taxon>Embryophyta</taxon>
        <taxon>Tracheophyta</taxon>
        <taxon>Spermatophyta</taxon>
        <taxon>Magnoliopsida</taxon>
        <taxon>eudicotyledons</taxon>
        <taxon>Gunneridae</taxon>
        <taxon>Pentapetalae</taxon>
        <taxon>rosids</taxon>
        <taxon>fabids</taxon>
        <taxon>Rosales</taxon>
        <taxon>Rosaceae</taxon>
        <taxon>Amygdaloideae</taxon>
        <taxon>Maleae</taxon>
        <taxon>Malus</taxon>
    </lineage>
</organism>
<proteinExistence type="predicted"/>
<feature type="compositionally biased region" description="Basic residues" evidence="1">
    <location>
        <begin position="1"/>
        <end position="19"/>
    </location>
</feature>
<protein>
    <submittedName>
        <fullName evidence="2">Uncharacterized protein</fullName>
    </submittedName>
</protein>
<dbReference type="PANTHER" id="PTHR37187">
    <property type="entry name" value="EXPRESSED PROTEIN"/>
    <property type="match status" value="1"/>
</dbReference>
<dbReference type="PANTHER" id="PTHR37187:SF7">
    <property type="entry name" value="EXPRESSED PROTEIN"/>
    <property type="match status" value="1"/>
</dbReference>
<evidence type="ECO:0000256" key="1">
    <source>
        <dbReference type="SAM" id="MobiDB-lite"/>
    </source>
</evidence>
<keyword evidence="3" id="KW-1185">Reference proteome</keyword>
<dbReference type="AlphaFoldDB" id="A0A540KH62"/>
<dbReference type="Proteomes" id="UP000315295">
    <property type="component" value="Unassembled WGS sequence"/>
</dbReference>
<feature type="region of interest" description="Disordered" evidence="1">
    <location>
        <begin position="1"/>
        <end position="126"/>
    </location>
</feature>
<reference evidence="2 3" key="1">
    <citation type="journal article" date="2019" name="G3 (Bethesda)">
        <title>Sequencing of a Wild Apple (Malus baccata) Genome Unravels the Differences Between Cultivated and Wild Apple Species Regarding Disease Resistance and Cold Tolerance.</title>
        <authorList>
            <person name="Chen X."/>
        </authorList>
    </citation>
    <scope>NUCLEOTIDE SEQUENCE [LARGE SCALE GENOMIC DNA]</scope>
    <source>
        <strain evidence="3">cv. Shandingzi</strain>
        <tissue evidence="2">Leaves</tissue>
    </source>
</reference>
<sequence>MPPRSKKITSKLPAKKKTIHQSPPTLQPQQIPEEEEGQKVSADLNEMADSSNGKLEGAENVQPEDVGDSKPVVESVRDIAIDDCSEPAKETRDVADDSSLSSSSSSDEEAEGARVANDSGEVEGTEEVVVSVVETVESMYNHLDQGCVVVETKVEEEKVAASLDETGESSPAITEEVSKQIEEKTLSYVEESNGVALVETDLVSKEVEESCAPVITDVVSKGSEEAEVPCSDEKEAVPAALADIVSKGIEETKLPVSEEQIGESSGTAYKEGVPAVESADAGQYYGKAEIPESTGNPSIVTVAGHPLQPTSWKNCCGLFEILHRRSDR</sequence>
<dbReference type="EMBL" id="VIEB01001276">
    <property type="protein sequence ID" value="TQD73553.1"/>
    <property type="molecule type" value="Genomic_DNA"/>
</dbReference>
<comment type="caution">
    <text evidence="2">The sequence shown here is derived from an EMBL/GenBank/DDBJ whole genome shotgun (WGS) entry which is preliminary data.</text>
</comment>
<feature type="compositionally biased region" description="Basic and acidic residues" evidence="1">
    <location>
        <begin position="75"/>
        <end position="95"/>
    </location>
</feature>